<reference evidence="3 4" key="1">
    <citation type="submission" date="2024-05" db="EMBL/GenBank/DDBJ databases">
        <title>A draft genome resource for the thread blight pathogen Marasmius tenuissimus strain MS-2.</title>
        <authorList>
            <person name="Yulfo-Soto G.E."/>
            <person name="Baruah I.K."/>
            <person name="Amoako-Attah I."/>
            <person name="Bukari Y."/>
            <person name="Meinhardt L.W."/>
            <person name="Bailey B.A."/>
            <person name="Cohen S.P."/>
        </authorList>
    </citation>
    <scope>NUCLEOTIDE SEQUENCE [LARGE SCALE GENOMIC DNA]</scope>
    <source>
        <strain evidence="3 4">MS-2</strain>
    </source>
</reference>
<keyword evidence="2" id="KW-0812">Transmembrane</keyword>
<keyword evidence="4" id="KW-1185">Reference proteome</keyword>
<name>A0ABR3ACU2_9AGAR</name>
<dbReference type="InterPro" id="IPR013248">
    <property type="entry name" value="Psh3/Shr3"/>
</dbReference>
<evidence type="ECO:0000256" key="2">
    <source>
        <dbReference type="SAM" id="Phobius"/>
    </source>
</evidence>
<sequence length="214" mass="23192">MSARAAVVVSATSFLLGSLFTHWIADSITLWKSPTADDTNFWIAASYYGLLTKFPQRLCIALGCIIFLGGSTILWSFKDGRAGNLMFDGGSLFLFATTVAVYTYSVIPSAFSISLSPKSNQPLLTALYTHFTSLPAHQLSDAIPQVLRTPILDLASSHLICSVTLTGVLALQAGRFWAEKADEEDYGLIEPDTDYRPTPSQSRGKTPNAELSDS</sequence>
<evidence type="ECO:0008006" key="5">
    <source>
        <dbReference type="Google" id="ProtNLM"/>
    </source>
</evidence>
<proteinExistence type="predicted"/>
<dbReference type="Pfam" id="PF08229">
    <property type="entry name" value="SHR3_chaperone"/>
    <property type="match status" value="1"/>
</dbReference>
<evidence type="ECO:0000313" key="4">
    <source>
        <dbReference type="Proteomes" id="UP001437256"/>
    </source>
</evidence>
<dbReference type="PANTHER" id="PTHR28228">
    <property type="entry name" value="SECRETORY COMPONENT PROTEIN SHR3"/>
    <property type="match status" value="1"/>
</dbReference>
<feature type="compositionally biased region" description="Polar residues" evidence="1">
    <location>
        <begin position="198"/>
        <end position="214"/>
    </location>
</feature>
<dbReference type="PANTHER" id="PTHR28228:SF1">
    <property type="entry name" value="SECRETORY COMPONENT PROTEIN SHR3"/>
    <property type="match status" value="1"/>
</dbReference>
<dbReference type="EMBL" id="JBBXMP010000003">
    <property type="protein sequence ID" value="KAL0071533.1"/>
    <property type="molecule type" value="Genomic_DNA"/>
</dbReference>
<protein>
    <recommendedName>
        <fullName evidence="5">Shr3 amino acid permease chaperone</fullName>
    </recommendedName>
</protein>
<keyword evidence="2" id="KW-1133">Transmembrane helix</keyword>
<feature type="transmembrane region" description="Helical" evidence="2">
    <location>
        <begin position="89"/>
        <end position="111"/>
    </location>
</feature>
<comment type="caution">
    <text evidence="3">The sequence shown here is derived from an EMBL/GenBank/DDBJ whole genome shotgun (WGS) entry which is preliminary data.</text>
</comment>
<evidence type="ECO:0000256" key="1">
    <source>
        <dbReference type="SAM" id="MobiDB-lite"/>
    </source>
</evidence>
<feature type="region of interest" description="Disordered" evidence="1">
    <location>
        <begin position="188"/>
        <end position="214"/>
    </location>
</feature>
<dbReference type="Proteomes" id="UP001437256">
    <property type="component" value="Unassembled WGS sequence"/>
</dbReference>
<dbReference type="SMART" id="SM00786">
    <property type="entry name" value="SHR3_chaperone"/>
    <property type="match status" value="1"/>
</dbReference>
<gene>
    <name evidence="3" type="ORF">AAF712_001390</name>
</gene>
<organism evidence="3 4">
    <name type="scientific">Marasmius tenuissimus</name>
    <dbReference type="NCBI Taxonomy" id="585030"/>
    <lineage>
        <taxon>Eukaryota</taxon>
        <taxon>Fungi</taxon>
        <taxon>Dikarya</taxon>
        <taxon>Basidiomycota</taxon>
        <taxon>Agaricomycotina</taxon>
        <taxon>Agaricomycetes</taxon>
        <taxon>Agaricomycetidae</taxon>
        <taxon>Agaricales</taxon>
        <taxon>Marasmiineae</taxon>
        <taxon>Marasmiaceae</taxon>
        <taxon>Marasmius</taxon>
    </lineage>
</organism>
<evidence type="ECO:0000313" key="3">
    <source>
        <dbReference type="EMBL" id="KAL0071533.1"/>
    </source>
</evidence>
<accession>A0ABR3ACU2</accession>
<feature type="transmembrane region" description="Helical" evidence="2">
    <location>
        <begin position="54"/>
        <end position="77"/>
    </location>
</feature>
<keyword evidence="2" id="KW-0472">Membrane</keyword>